<dbReference type="EMBL" id="BAHC01000134">
    <property type="protein sequence ID" value="GAB91444.1"/>
    <property type="molecule type" value="Genomic_DNA"/>
</dbReference>
<dbReference type="OrthoDB" id="3172099at2"/>
<name>K6WY12_9ACTN</name>
<evidence type="ECO:0000313" key="6">
    <source>
        <dbReference type="Proteomes" id="UP000008363"/>
    </source>
</evidence>
<dbReference type="Proteomes" id="UP000008363">
    <property type="component" value="Unassembled WGS sequence"/>
</dbReference>
<dbReference type="STRING" id="1108045.GORHZ_134_00060"/>
<dbReference type="GO" id="GO:0003700">
    <property type="term" value="F:DNA-binding transcription factor activity"/>
    <property type="evidence" value="ECO:0007669"/>
    <property type="project" value="InterPro"/>
</dbReference>
<organism evidence="5 6">
    <name type="scientific">Gordonia rhizosphera NBRC 16068</name>
    <dbReference type="NCBI Taxonomy" id="1108045"/>
    <lineage>
        <taxon>Bacteria</taxon>
        <taxon>Bacillati</taxon>
        <taxon>Actinomycetota</taxon>
        <taxon>Actinomycetes</taxon>
        <taxon>Mycobacteriales</taxon>
        <taxon>Gordoniaceae</taxon>
        <taxon>Gordonia</taxon>
    </lineage>
</organism>
<evidence type="ECO:0000256" key="2">
    <source>
        <dbReference type="ARBA" id="ARBA00023125"/>
    </source>
</evidence>
<evidence type="ECO:0000256" key="1">
    <source>
        <dbReference type="ARBA" id="ARBA00023015"/>
    </source>
</evidence>
<dbReference type="Pfam" id="PF07729">
    <property type="entry name" value="FCD"/>
    <property type="match status" value="1"/>
</dbReference>
<dbReference type="SMART" id="SM00895">
    <property type="entry name" value="FCD"/>
    <property type="match status" value="1"/>
</dbReference>
<dbReference type="Gene3D" id="1.20.120.530">
    <property type="entry name" value="GntR ligand-binding domain-like"/>
    <property type="match status" value="1"/>
</dbReference>
<dbReference type="Gene3D" id="1.10.10.10">
    <property type="entry name" value="Winged helix-like DNA-binding domain superfamily/Winged helix DNA-binding domain"/>
    <property type="match status" value="1"/>
</dbReference>
<keyword evidence="6" id="KW-1185">Reference proteome</keyword>
<dbReference type="PANTHER" id="PTHR43537:SF5">
    <property type="entry name" value="UXU OPERON TRANSCRIPTIONAL REGULATOR"/>
    <property type="match status" value="1"/>
</dbReference>
<keyword evidence="1" id="KW-0805">Transcription regulation</keyword>
<protein>
    <submittedName>
        <fullName evidence="5">Putative GntR family transcriptional regulator</fullName>
    </submittedName>
</protein>
<dbReference type="Pfam" id="PF00392">
    <property type="entry name" value="GntR"/>
    <property type="match status" value="1"/>
</dbReference>
<feature type="domain" description="HTH gntR-type" evidence="4">
    <location>
        <begin position="22"/>
        <end position="94"/>
    </location>
</feature>
<dbReference type="AlphaFoldDB" id="K6WY12"/>
<sequence>MSVNEVRPVRADGGAWQPVTRSRTYELVVDAVEEQILSGALSVGDPLPPERELAAMLQVSRPAVREALRVLEAQGVLRSAVGSGSGAGTFVASMPGEALSRFLRLHIALSNFAVADIIEARVTLECSSVALAARATDPGRLDDVHRAMDAMVAAGDDRTAFNDADTAFHTAIAEAGGNRLVTAMTVAIRNALRGRILVAFQGIDDWSALRAELMDEHAALLAAIEAGDAERASRLAEDHIRESYARLPALDGSSSGTTAPSR</sequence>
<dbReference type="CDD" id="cd07377">
    <property type="entry name" value="WHTH_GntR"/>
    <property type="match status" value="1"/>
</dbReference>
<dbReference type="InterPro" id="IPR000524">
    <property type="entry name" value="Tscrpt_reg_HTH_GntR"/>
</dbReference>
<reference evidence="5 6" key="1">
    <citation type="submission" date="2012-08" db="EMBL/GenBank/DDBJ databases">
        <title>Whole genome shotgun sequence of Gordonia rhizosphera NBRC 16068.</title>
        <authorList>
            <person name="Takarada H."/>
            <person name="Isaki S."/>
            <person name="Hosoyama A."/>
            <person name="Tsuchikane K."/>
            <person name="Katsumata H."/>
            <person name="Baba S."/>
            <person name="Ohji S."/>
            <person name="Yamazaki S."/>
            <person name="Fujita N."/>
        </authorList>
    </citation>
    <scope>NUCLEOTIDE SEQUENCE [LARGE SCALE GENOMIC DNA]</scope>
    <source>
        <strain evidence="5 6">NBRC 16068</strain>
    </source>
</reference>
<dbReference type="PRINTS" id="PR00035">
    <property type="entry name" value="HTHGNTR"/>
</dbReference>
<dbReference type="SMART" id="SM00345">
    <property type="entry name" value="HTH_GNTR"/>
    <property type="match status" value="1"/>
</dbReference>
<dbReference type="SUPFAM" id="SSF48008">
    <property type="entry name" value="GntR ligand-binding domain-like"/>
    <property type="match status" value="1"/>
</dbReference>
<evidence type="ECO:0000313" key="5">
    <source>
        <dbReference type="EMBL" id="GAB91444.1"/>
    </source>
</evidence>
<comment type="caution">
    <text evidence="5">The sequence shown here is derived from an EMBL/GenBank/DDBJ whole genome shotgun (WGS) entry which is preliminary data.</text>
</comment>
<gene>
    <name evidence="5" type="ORF">GORHZ_134_00060</name>
</gene>
<dbReference type="PANTHER" id="PTHR43537">
    <property type="entry name" value="TRANSCRIPTIONAL REGULATOR, GNTR FAMILY"/>
    <property type="match status" value="1"/>
</dbReference>
<dbReference type="InterPro" id="IPR008920">
    <property type="entry name" value="TF_FadR/GntR_C"/>
</dbReference>
<dbReference type="InterPro" id="IPR036390">
    <property type="entry name" value="WH_DNA-bd_sf"/>
</dbReference>
<accession>K6WY12</accession>
<keyword evidence="2" id="KW-0238">DNA-binding</keyword>
<evidence type="ECO:0000256" key="3">
    <source>
        <dbReference type="ARBA" id="ARBA00023163"/>
    </source>
</evidence>
<keyword evidence="3" id="KW-0804">Transcription</keyword>
<dbReference type="RefSeq" id="WP_006334916.1">
    <property type="nucleotide sequence ID" value="NZ_BAHC01000134.1"/>
</dbReference>
<dbReference type="PROSITE" id="PS50949">
    <property type="entry name" value="HTH_GNTR"/>
    <property type="match status" value="1"/>
</dbReference>
<dbReference type="eggNOG" id="COG2186">
    <property type="taxonomic scope" value="Bacteria"/>
</dbReference>
<dbReference type="GO" id="GO:0003677">
    <property type="term" value="F:DNA binding"/>
    <property type="evidence" value="ECO:0007669"/>
    <property type="project" value="UniProtKB-KW"/>
</dbReference>
<dbReference type="InterPro" id="IPR036388">
    <property type="entry name" value="WH-like_DNA-bd_sf"/>
</dbReference>
<dbReference type="InterPro" id="IPR011711">
    <property type="entry name" value="GntR_C"/>
</dbReference>
<evidence type="ECO:0000259" key="4">
    <source>
        <dbReference type="PROSITE" id="PS50949"/>
    </source>
</evidence>
<dbReference type="SUPFAM" id="SSF46785">
    <property type="entry name" value="Winged helix' DNA-binding domain"/>
    <property type="match status" value="1"/>
</dbReference>
<proteinExistence type="predicted"/>